<evidence type="ECO:0000256" key="1">
    <source>
        <dbReference type="SAM" id="Phobius"/>
    </source>
</evidence>
<dbReference type="EMBL" id="BMDY01000001">
    <property type="protein sequence ID" value="GGA91997.1"/>
    <property type="molecule type" value="Genomic_DNA"/>
</dbReference>
<evidence type="ECO:0000313" key="5">
    <source>
        <dbReference type="Proteomes" id="UP000651977"/>
    </source>
</evidence>
<dbReference type="NCBIfam" id="TIGR00254">
    <property type="entry name" value="GGDEF"/>
    <property type="match status" value="1"/>
</dbReference>
<dbReference type="PANTHER" id="PTHR33121">
    <property type="entry name" value="CYCLIC DI-GMP PHOSPHODIESTERASE PDEF"/>
    <property type="match status" value="1"/>
</dbReference>
<dbReference type="InterPro" id="IPR043128">
    <property type="entry name" value="Rev_trsase/Diguanyl_cyclase"/>
</dbReference>
<evidence type="ECO:0000259" key="3">
    <source>
        <dbReference type="PROSITE" id="PS50887"/>
    </source>
</evidence>
<keyword evidence="1" id="KW-1133">Transmembrane helix</keyword>
<feature type="domain" description="GGDEF" evidence="3">
    <location>
        <begin position="234"/>
        <end position="365"/>
    </location>
</feature>
<dbReference type="Gene3D" id="3.30.70.270">
    <property type="match status" value="1"/>
</dbReference>
<dbReference type="CDD" id="cd01948">
    <property type="entry name" value="EAL"/>
    <property type="match status" value="1"/>
</dbReference>
<keyword evidence="1" id="KW-0812">Transmembrane</keyword>
<dbReference type="SMART" id="SM00267">
    <property type="entry name" value="GGDEF"/>
    <property type="match status" value="1"/>
</dbReference>
<dbReference type="PROSITE" id="PS50887">
    <property type="entry name" value="GGDEF"/>
    <property type="match status" value="1"/>
</dbReference>
<name>A0ABQ1HUD3_9ALTE</name>
<dbReference type="Gene3D" id="3.20.20.450">
    <property type="entry name" value="EAL domain"/>
    <property type="match status" value="1"/>
</dbReference>
<dbReference type="PANTHER" id="PTHR33121:SF79">
    <property type="entry name" value="CYCLIC DI-GMP PHOSPHODIESTERASE PDED-RELATED"/>
    <property type="match status" value="1"/>
</dbReference>
<dbReference type="InterPro" id="IPR050706">
    <property type="entry name" value="Cyclic-di-GMP_PDE-like"/>
</dbReference>
<dbReference type="InterPro" id="IPR029787">
    <property type="entry name" value="Nucleotide_cyclase"/>
</dbReference>
<sequence>MKGLRTFFVANAFLFIMLWLAVVAVHLQLFKADLAREDQQITELLSLQLTDPSQLTTDSLRLLRDQHNLTFISTQLAVDNTLALAGASQHWLLELVEPSKTRMKTIAVGKYRVNFKPSFEFVSDSYLRLYLSIAALCILGYLLTSLLFVRSVSSIKSKLKKLVNADRLTDDTPVLGNVGELIKEQKLKFTQQIRQQKHAIQQLEQQVALDPLTGQLNRHSFRQDMQKMLSMQPNNTVLFLVRASQLQDINKARGHQAGDDYIKDISKIVDSSRKDYVNSQLYRLLGAEFALIIPKFAASRVSHIAQDLRAALTEYSNAKHLQSAAYVGVTELKKDDTIERVISRADAALAIAQSLSPNAWEVVLDDDENLESSDLQWQQTIDYLIAKSNFKIASQAIQSMHRTMPAYHEVFIRFISDQQQQLPTETTLSMAQRLGKIEQLEKATIAYVLKTISDQNADYRWGINLSKLILTDPDFCAWLTQHLQRYPNLKSRVVFELEEETLDAHISNAKKLFEVLRRNSCHTAIADFGNGIGSFKLFKELKPNYVKISSDLVQQLEADKANQQFVSMLVEVSHRLGCQVVAQGVETLEQKQLLESMYVDSMQGYLISRPKLIS</sequence>
<dbReference type="InterPro" id="IPR035919">
    <property type="entry name" value="EAL_sf"/>
</dbReference>
<protein>
    <submittedName>
        <fullName evidence="4">Diguanylate phosphodiesterase</fullName>
    </submittedName>
</protein>
<dbReference type="RefSeq" id="WP_055731696.1">
    <property type="nucleotide sequence ID" value="NZ_BMDY01000001.1"/>
</dbReference>
<proteinExistence type="predicted"/>
<keyword evidence="1" id="KW-0472">Membrane</keyword>
<dbReference type="InterPro" id="IPR000160">
    <property type="entry name" value="GGDEF_dom"/>
</dbReference>
<dbReference type="SUPFAM" id="SSF141868">
    <property type="entry name" value="EAL domain-like"/>
    <property type="match status" value="1"/>
</dbReference>
<dbReference type="InterPro" id="IPR001633">
    <property type="entry name" value="EAL_dom"/>
</dbReference>
<feature type="transmembrane region" description="Helical" evidence="1">
    <location>
        <begin position="129"/>
        <end position="149"/>
    </location>
</feature>
<reference evidence="5" key="1">
    <citation type="journal article" date="2019" name="Int. J. Syst. Evol. Microbiol.">
        <title>The Global Catalogue of Microorganisms (GCM) 10K type strain sequencing project: providing services to taxonomists for standard genome sequencing and annotation.</title>
        <authorList>
            <consortium name="The Broad Institute Genomics Platform"/>
            <consortium name="The Broad Institute Genome Sequencing Center for Infectious Disease"/>
            <person name="Wu L."/>
            <person name="Ma J."/>
        </authorList>
    </citation>
    <scope>NUCLEOTIDE SEQUENCE [LARGE SCALE GENOMIC DNA]</scope>
    <source>
        <strain evidence="5">CGMCC 1.10131</strain>
    </source>
</reference>
<dbReference type="SMART" id="SM00052">
    <property type="entry name" value="EAL"/>
    <property type="match status" value="1"/>
</dbReference>
<feature type="domain" description="EAL" evidence="2">
    <location>
        <begin position="374"/>
        <end position="614"/>
    </location>
</feature>
<dbReference type="Proteomes" id="UP000651977">
    <property type="component" value="Unassembled WGS sequence"/>
</dbReference>
<gene>
    <name evidence="4" type="ORF">GCM10007414_00770</name>
</gene>
<comment type="caution">
    <text evidence="4">The sequence shown here is derived from an EMBL/GenBank/DDBJ whole genome shotgun (WGS) entry which is preliminary data.</text>
</comment>
<keyword evidence="5" id="KW-1185">Reference proteome</keyword>
<evidence type="ECO:0000259" key="2">
    <source>
        <dbReference type="PROSITE" id="PS50883"/>
    </source>
</evidence>
<accession>A0ABQ1HUD3</accession>
<feature type="transmembrane region" description="Helical" evidence="1">
    <location>
        <begin position="7"/>
        <end position="29"/>
    </location>
</feature>
<dbReference type="Pfam" id="PF00990">
    <property type="entry name" value="GGDEF"/>
    <property type="match status" value="1"/>
</dbReference>
<organism evidence="4 5">
    <name type="scientific">Agarivorans gilvus</name>
    <dbReference type="NCBI Taxonomy" id="680279"/>
    <lineage>
        <taxon>Bacteria</taxon>
        <taxon>Pseudomonadati</taxon>
        <taxon>Pseudomonadota</taxon>
        <taxon>Gammaproteobacteria</taxon>
        <taxon>Alteromonadales</taxon>
        <taxon>Alteromonadaceae</taxon>
        <taxon>Agarivorans</taxon>
    </lineage>
</organism>
<dbReference type="SUPFAM" id="SSF55073">
    <property type="entry name" value="Nucleotide cyclase"/>
    <property type="match status" value="1"/>
</dbReference>
<dbReference type="Pfam" id="PF00563">
    <property type="entry name" value="EAL"/>
    <property type="match status" value="1"/>
</dbReference>
<evidence type="ECO:0000313" key="4">
    <source>
        <dbReference type="EMBL" id="GGA91997.1"/>
    </source>
</evidence>
<dbReference type="PROSITE" id="PS50883">
    <property type="entry name" value="EAL"/>
    <property type="match status" value="1"/>
</dbReference>